<keyword evidence="1" id="KW-1133">Transmembrane helix</keyword>
<organism evidence="2 3">
    <name type="scientific">Psychrobacillus vulpis</name>
    <dbReference type="NCBI Taxonomy" id="2325572"/>
    <lineage>
        <taxon>Bacteria</taxon>
        <taxon>Bacillati</taxon>
        <taxon>Bacillota</taxon>
        <taxon>Bacilli</taxon>
        <taxon>Bacillales</taxon>
        <taxon>Bacillaceae</taxon>
        <taxon>Psychrobacillus</taxon>
    </lineage>
</organism>
<dbReference type="AlphaFoldDB" id="A0A544TIP8"/>
<evidence type="ECO:0008006" key="4">
    <source>
        <dbReference type="Google" id="ProtNLM"/>
    </source>
</evidence>
<dbReference type="OrthoDB" id="2871129at2"/>
<dbReference type="Proteomes" id="UP000316626">
    <property type="component" value="Unassembled WGS sequence"/>
</dbReference>
<comment type="caution">
    <text evidence="2">The sequence shown here is derived from an EMBL/GenBank/DDBJ whole genome shotgun (WGS) entry which is preliminary data.</text>
</comment>
<accession>A0A544TIP8</accession>
<dbReference type="RefSeq" id="WP_142644128.1">
    <property type="nucleotide sequence ID" value="NZ_VDGI01000029.1"/>
</dbReference>
<keyword evidence="3" id="KW-1185">Reference proteome</keyword>
<evidence type="ECO:0000313" key="2">
    <source>
        <dbReference type="EMBL" id="TQR17317.1"/>
    </source>
</evidence>
<proteinExistence type="predicted"/>
<reference evidence="2 3" key="1">
    <citation type="submission" date="2019-06" db="EMBL/GenBank/DDBJ databases">
        <title>Psychrobacillus vulpis sp. nov., a new species isolated from feces of a red fox that inhabits in The Tablas de Daimiel Natural Park, Albacete, Spain.</title>
        <authorList>
            <person name="Rodriguez M."/>
            <person name="Reina J.C."/>
            <person name="Bejar V."/>
            <person name="Llamas I."/>
        </authorList>
    </citation>
    <scope>NUCLEOTIDE SEQUENCE [LARGE SCALE GENOMIC DNA]</scope>
    <source>
        <strain evidence="2 3">Z8</strain>
    </source>
</reference>
<keyword evidence="1" id="KW-0812">Transmembrane</keyword>
<name>A0A544TIP8_9BACI</name>
<keyword evidence="1" id="KW-0472">Membrane</keyword>
<sequence length="251" mass="28893">MSMDQMDERVKKEILDHTEDSHDTLKDDIWNHIDQELFQEKNRKEKQMKKKRKSKIIPIIIAVAAGVMLLFSTQTDTGLALIKQIKDLFEPEKQITQSIEGTDEETDVILQEGKDAKYVIYIDEERYKLVQGEESDIITTKEPLEDKYPEVSMEIKQFKDISPEEMVTTLESKLPTEYTQVTETESVKEPVVGYKLHGITGSEWDSPVTNVYVVSNNNGGSFVITEKYFLEAAEGHGARFYAMLQQFEIVK</sequence>
<feature type="transmembrane region" description="Helical" evidence="1">
    <location>
        <begin position="56"/>
        <end position="73"/>
    </location>
</feature>
<evidence type="ECO:0000313" key="3">
    <source>
        <dbReference type="Proteomes" id="UP000316626"/>
    </source>
</evidence>
<evidence type="ECO:0000256" key="1">
    <source>
        <dbReference type="SAM" id="Phobius"/>
    </source>
</evidence>
<gene>
    <name evidence="2" type="ORF">FG384_18285</name>
</gene>
<dbReference type="EMBL" id="VDGI01000029">
    <property type="protein sequence ID" value="TQR17317.1"/>
    <property type="molecule type" value="Genomic_DNA"/>
</dbReference>
<protein>
    <recommendedName>
        <fullName evidence="4">DUF4367 domain-containing protein</fullName>
    </recommendedName>
</protein>